<dbReference type="Proteomes" id="UP000694392">
    <property type="component" value="Unplaced"/>
</dbReference>
<protein>
    <recommendedName>
        <fullName evidence="6">BPTI/Kunitz inhibitor domain-containing protein</fullName>
    </recommendedName>
</protein>
<sequence>MASRAPLLLLVGLLFLWAELPDVSSLLLDICKLPPEPSRCRGHFIRFFYNPAAKRCKKFVYGGCRGNKNNFLTQVECLQTSIGQTCRVKKGDLGEGGYGVAHAPQVFRTP</sequence>
<reference evidence="7" key="2">
    <citation type="submission" date="2025-09" db="UniProtKB">
        <authorList>
            <consortium name="Ensembl"/>
        </authorList>
    </citation>
    <scope>IDENTIFICATION</scope>
</reference>
<dbReference type="InterPro" id="IPR020901">
    <property type="entry name" value="Prtase_inh_Kunz-CS"/>
</dbReference>
<dbReference type="FunFam" id="4.10.410.10:FF:000020">
    <property type="entry name" value="Collagen, type VI, alpha 3"/>
    <property type="match status" value="1"/>
</dbReference>
<keyword evidence="4" id="KW-1015">Disulfide bond</keyword>
<evidence type="ECO:0000256" key="2">
    <source>
        <dbReference type="ARBA" id="ARBA00022690"/>
    </source>
</evidence>
<accession>A0A8D0HVY1</accession>
<dbReference type="CDD" id="cd00109">
    <property type="entry name" value="Kunitz-type"/>
    <property type="match status" value="1"/>
</dbReference>
<dbReference type="InterPro" id="IPR002223">
    <property type="entry name" value="Kunitz_BPTI"/>
</dbReference>
<feature type="signal peptide" evidence="5">
    <location>
        <begin position="1"/>
        <end position="25"/>
    </location>
</feature>
<keyword evidence="3" id="KW-0722">Serine protease inhibitor</keyword>
<dbReference type="InterPro" id="IPR036880">
    <property type="entry name" value="Kunitz_BPTI_sf"/>
</dbReference>
<organism evidence="7 8">
    <name type="scientific">Sphenodon punctatus</name>
    <name type="common">Tuatara</name>
    <name type="synonym">Hatteria punctata</name>
    <dbReference type="NCBI Taxonomy" id="8508"/>
    <lineage>
        <taxon>Eukaryota</taxon>
        <taxon>Metazoa</taxon>
        <taxon>Chordata</taxon>
        <taxon>Craniata</taxon>
        <taxon>Vertebrata</taxon>
        <taxon>Euteleostomi</taxon>
        <taxon>Lepidosauria</taxon>
        <taxon>Sphenodontia</taxon>
        <taxon>Sphenodontidae</taxon>
        <taxon>Sphenodon</taxon>
    </lineage>
</organism>
<keyword evidence="2" id="KW-0646">Protease inhibitor</keyword>
<evidence type="ECO:0000256" key="3">
    <source>
        <dbReference type="ARBA" id="ARBA00022900"/>
    </source>
</evidence>
<dbReference type="GeneTree" id="ENSGT01030000235306"/>
<dbReference type="PRINTS" id="PR00759">
    <property type="entry name" value="BASICPTASE"/>
</dbReference>
<reference evidence="7" key="1">
    <citation type="submission" date="2025-08" db="UniProtKB">
        <authorList>
            <consortium name="Ensembl"/>
        </authorList>
    </citation>
    <scope>IDENTIFICATION</scope>
</reference>
<evidence type="ECO:0000256" key="1">
    <source>
        <dbReference type="ARBA" id="ARBA00008415"/>
    </source>
</evidence>
<dbReference type="SUPFAM" id="SSF57362">
    <property type="entry name" value="BPTI-like"/>
    <property type="match status" value="1"/>
</dbReference>
<evidence type="ECO:0000256" key="4">
    <source>
        <dbReference type="ARBA" id="ARBA00023157"/>
    </source>
</evidence>
<evidence type="ECO:0000259" key="6">
    <source>
        <dbReference type="PROSITE" id="PS50279"/>
    </source>
</evidence>
<dbReference type="Gene3D" id="4.10.410.10">
    <property type="entry name" value="Pancreatic trypsin inhibitor Kunitz domain"/>
    <property type="match status" value="1"/>
</dbReference>
<dbReference type="OMA" id="RTERGCK"/>
<feature type="chain" id="PRO_5034101215" description="BPTI/Kunitz inhibitor domain-containing protein" evidence="5">
    <location>
        <begin position="26"/>
        <end position="110"/>
    </location>
</feature>
<comment type="similarity">
    <text evidence="1">Belongs to the venom Kunitz-type family.</text>
</comment>
<dbReference type="Pfam" id="PF00014">
    <property type="entry name" value="Kunitz_BPTI"/>
    <property type="match status" value="1"/>
</dbReference>
<evidence type="ECO:0000256" key="5">
    <source>
        <dbReference type="SAM" id="SignalP"/>
    </source>
</evidence>
<dbReference type="PANTHER" id="PTHR10083:SF328">
    <property type="entry name" value="TISSUE FACTOR PATHWAY INHIBITOR"/>
    <property type="match status" value="1"/>
</dbReference>
<dbReference type="AlphaFoldDB" id="A0A8D0HVY1"/>
<dbReference type="Ensembl" id="ENSSPUT00000026482.1">
    <property type="protein sequence ID" value="ENSSPUP00000024810.1"/>
    <property type="gene ID" value="ENSSPUG00000019015.1"/>
</dbReference>
<proteinExistence type="inferred from homology"/>
<feature type="domain" description="BPTI/Kunitz inhibitor" evidence="6">
    <location>
        <begin position="31"/>
        <end position="81"/>
    </location>
</feature>
<dbReference type="PROSITE" id="PS00280">
    <property type="entry name" value="BPTI_KUNITZ_1"/>
    <property type="match status" value="1"/>
</dbReference>
<dbReference type="PANTHER" id="PTHR10083">
    <property type="entry name" value="KUNITZ-TYPE PROTEASE INHIBITOR-RELATED"/>
    <property type="match status" value="1"/>
</dbReference>
<dbReference type="GO" id="GO:0004867">
    <property type="term" value="F:serine-type endopeptidase inhibitor activity"/>
    <property type="evidence" value="ECO:0007669"/>
    <property type="project" value="UniProtKB-KW"/>
</dbReference>
<evidence type="ECO:0000313" key="7">
    <source>
        <dbReference type="Ensembl" id="ENSSPUP00000024810.1"/>
    </source>
</evidence>
<dbReference type="GO" id="GO:0005615">
    <property type="term" value="C:extracellular space"/>
    <property type="evidence" value="ECO:0007669"/>
    <property type="project" value="TreeGrafter"/>
</dbReference>
<evidence type="ECO:0000313" key="8">
    <source>
        <dbReference type="Proteomes" id="UP000694392"/>
    </source>
</evidence>
<keyword evidence="5" id="KW-0732">Signal</keyword>
<dbReference type="PROSITE" id="PS50279">
    <property type="entry name" value="BPTI_KUNITZ_2"/>
    <property type="match status" value="1"/>
</dbReference>
<keyword evidence="8" id="KW-1185">Reference proteome</keyword>
<dbReference type="InterPro" id="IPR050098">
    <property type="entry name" value="TFPI/VKTCI-like"/>
</dbReference>
<name>A0A8D0HVY1_SPHPU</name>
<dbReference type="SMART" id="SM00131">
    <property type="entry name" value="KU"/>
    <property type="match status" value="1"/>
</dbReference>